<feature type="transmembrane region" description="Helical" evidence="1">
    <location>
        <begin position="316"/>
        <end position="335"/>
    </location>
</feature>
<dbReference type="EMBL" id="CAACVJ010000007">
    <property type="protein sequence ID" value="VEP11431.1"/>
    <property type="molecule type" value="Genomic_DNA"/>
</dbReference>
<feature type="transmembrane region" description="Helical" evidence="1">
    <location>
        <begin position="347"/>
        <end position="368"/>
    </location>
</feature>
<protein>
    <recommendedName>
        <fullName evidence="4">Glycosyltransferase RgtA/B/C/D-like domain-containing protein</fullName>
    </recommendedName>
</protein>
<feature type="transmembrane region" description="Helical" evidence="1">
    <location>
        <begin position="380"/>
        <end position="399"/>
    </location>
</feature>
<organism evidence="2 3">
    <name type="scientific">Hyella patelloides LEGE 07179</name>
    <dbReference type="NCBI Taxonomy" id="945734"/>
    <lineage>
        <taxon>Bacteria</taxon>
        <taxon>Bacillati</taxon>
        <taxon>Cyanobacteriota</taxon>
        <taxon>Cyanophyceae</taxon>
        <taxon>Pleurocapsales</taxon>
        <taxon>Hyellaceae</taxon>
        <taxon>Hyella</taxon>
    </lineage>
</organism>
<keyword evidence="1" id="KW-0472">Membrane</keyword>
<dbReference type="AlphaFoldDB" id="A0A563VJ67"/>
<feature type="transmembrane region" description="Helical" evidence="1">
    <location>
        <begin position="12"/>
        <end position="28"/>
    </location>
</feature>
<proteinExistence type="predicted"/>
<evidence type="ECO:0000256" key="1">
    <source>
        <dbReference type="SAM" id="Phobius"/>
    </source>
</evidence>
<dbReference type="OrthoDB" id="5443342at2"/>
<evidence type="ECO:0000313" key="3">
    <source>
        <dbReference type="Proteomes" id="UP000320055"/>
    </source>
</evidence>
<sequence>MTIKKNCDRSWQLCFIITLVAPIVYGLLDLQTAFQGDWIVQDDARQHVFWMMRYLDPELFPNDLIADYFQSVAPFGYTSLYKVAASFGIDPLVFNKLVPVGLRLVITYYFFLLCREIFPVPIGCAISTLLLNHNIWLKDDIVSGTPRAFLYPFLIAFLYYFTKQSLIPCLITIVLLSWFYPQTVFLASGMLVMRLIKWQGLIPTLSPNQEYRYFSLIGLTVAFLVMLPYAIKTSDYAPIITRAEAILMPEFHYGGRSNFFKGSIFEYLVGRGNGVMISTAVFSPIILISSLFLPLVIKKSHKFTLAKKINANLDNLVKLLIASLGMYILAHIVLFRLHLPSRYTTHSLRIVVTISAGITITVVLDYLFKSFKKKFNTRQSKVFSSLVIFAIALLTYSSFFDPFSPTGYKIGSYPELYHFFQQQPKDIMIASLVKEADNLPTFTKRSTLVSREYAIPYQLGYYKPFRRKIRDLITAQYSNNLQKVQQIIRKYNISYWLIEEESFTSEYVIKNRWFKQYKLEHEQAISNLENNQIPIVKAYQDTCQAFSTNKFTVIETQCLLKIQKPQS</sequence>
<keyword evidence="1" id="KW-1133">Transmembrane helix</keyword>
<dbReference type="Proteomes" id="UP000320055">
    <property type="component" value="Unassembled WGS sequence"/>
</dbReference>
<dbReference type="RefSeq" id="WP_144868863.1">
    <property type="nucleotide sequence ID" value="NZ_LR213860.1"/>
</dbReference>
<name>A0A563VJ67_9CYAN</name>
<keyword evidence="3" id="KW-1185">Reference proteome</keyword>
<feature type="transmembrane region" description="Helical" evidence="1">
    <location>
        <begin position="106"/>
        <end position="132"/>
    </location>
</feature>
<feature type="transmembrane region" description="Helical" evidence="1">
    <location>
        <begin position="144"/>
        <end position="161"/>
    </location>
</feature>
<evidence type="ECO:0000313" key="2">
    <source>
        <dbReference type="EMBL" id="VEP11431.1"/>
    </source>
</evidence>
<feature type="transmembrane region" description="Helical" evidence="1">
    <location>
        <begin position="213"/>
        <end position="231"/>
    </location>
</feature>
<gene>
    <name evidence="2" type="ORF">H1P_1040005</name>
</gene>
<reference evidence="2 3" key="1">
    <citation type="submission" date="2019-01" db="EMBL/GenBank/DDBJ databases">
        <authorList>
            <person name="Brito A."/>
        </authorList>
    </citation>
    <scope>NUCLEOTIDE SEQUENCE [LARGE SCALE GENOMIC DNA]</scope>
    <source>
        <strain evidence="2">1</strain>
    </source>
</reference>
<keyword evidence="1" id="KW-0812">Transmembrane</keyword>
<feature type="transmembrane region" description="Helical" evidence="1">
    <location>
        <begin position="167"/>
        <end position="192"/>
    </location>
</feature>
<accession>A0A563VJ67</accession>
<evidence type="ECO:0008006" key="4">
    <source>
        <dbReference type="Google" id="ProtNLM"/>
    </source>
</evidence>
<feature type="transmembrane region" description="Helical" evidence="1">
    <location>
        <begin position="275"/>
        <end position="296"/>
    </location>
</feature>